<dbReference type="EMBL" id="PHIG01000047">
    <property type="protein sequence ID" value="PJK28275.1"/>
    <property type="molecule type" value="Genomic_DNA"/>
</dbReference>
<gene>
    <name evidence="3" type="ORF">CVT23_18045</name>
</gene>
<dbReference type="InterPro" id="IPR017946">
    <property type="entry name" value="PLC-like_Pdiesterase_TIM-brl"/>
</dbReference>
<dbReference type="OrthoDB" id="384721at2"/>
<evidence type="ECO:0000313" key="3">
    <source>
        <dbReference type="EMBL" id="PJK28275.1"/>
    </source>
</evidence>
<dbReference type="AlphaFoldDB" id="A0A2M9FXT4"/>
<dbReference type="PANTHER" id="PTHR46211:SF1">
    <property type="entry name" value="GLYCEROPHOSPHODIESTER PHOSPHODIESTERASE, CYTOPLASMIC"/>
    <property type="match status" value="1"/>
</dbReference>
<keyword evidence="4" id="KW-1185">Reference proteome</keyword>
<evidence type="ECO:0000256" key="1">
    <source>
        <dbReference type="SAM" id="MobiDB-lite"/>
    </source>
</evidence>
<name>A0A2M9FXT4_9PROT</name>
<evidence type="ECO:0000313" key="4">
    <source>
        <dbReference type="Proteomes" id="UP000229498"/>
    </source>
</evidence>
<organism evidence="3 4">
    <name type="scientific">Minwuia thermotolerans</name>
    <dbReference type="NCBI Taxonomy" id="2056226"/>
    <lineage>
        <taxon>Bacteria</taxon>
        <taxon>Pseudomonadati</taxon>
        <taxon>Pseudomonadota</taxon>
        <taxon>Alphaproteobacteria</taxon>
        <taxon>Minwuiales</taxon>
        <taxon>Minwuiaceae</taxon>
        <taxon>Minwuia</taxon>
    </lineage>
</organism>
<dbReference type="Proteomes" id="UP000229498">
    <property type="component" value="Unassembled WGS sequence"/>
</dbReference>
<dbReference type="InterPro" id="IPR030395">
    <property type="entry name" value="GP_PDE_dom"/>
</dbReference>
<dbReference type="GO" id="GO:0008081">
    <property type="term" value="F:phosphoric diester hydrolase activity"/>
    <property type="evidence" value="ECO:0007669"/>
    <property type="project" value="InterPro"/>
</dbReference>
<dbReference type="RefSeq" id="WP_109794722.1">
    <property type="nucleotide sequence ID" value="NZ_PHIG01000047.1"/>
</dbReference>
<feature type="region of interest" description="Disordered" evidence="1">
    <location>
        <begin position="1"/>
        <end position="24"/>
    </location>
</feature>
<sequence>MNAPGWLTDRPIAHRGLHAPGPDRPENSVAALAAAEAHGYAAEIDVQRTADGEVVVFHDRELRRLCGVDGPVSGRRLQDLQRLRLLGGPETIPSLFEALDLFPDLPLLIELKMGDAGLAPAVAALLDGRDGPFAVQSFDPAIVAWFAENRPDWPRGLIAYRSLRFSMRAKEPRYQPEFIEIARPDFVAWNVKDLPADPTVPEHLPVITWTVRTPSDLRRARAHAANVIFEGFLA</sequence>
<dbReference type="GO" id="GO:0006629">
    <property type="term" value="P:lipid metabolic process"/>
    <property type="evidence" value="ECO:0007669"/>
    <property type="project" value="InterPro"/>
</dbReference>
<dbReference type="Gene3D" id="3.20.20.190">
    <property type="entry name" value="Phosphatidylinositol (PI) phosphodiesterase"/>
    <property type="match status" value="1"/>
</dbReference>
<accession>A0A2M9FXT4</accession>
<evidence type="ECO:0000259" key="2">
    <source>
        <dbReference type="PROSITE" id="PS51704"/>
    </source>
</evidence>
<reference evidence="3 4" key="1">
    <citation type="submission" date="2017-11" db="EMBL/GenBank/DDBJ databases">
        <title>Draft genome sequence of Rhizobiales bacterium SY3-13.</title>
        <authorList>
            <person name="Sun C."/>
        </authorList>
    </citation>
    <scope>NUCLEOTIDE SEQUENCE [LARGE SCALE GENOMIC DNA]</scope>
    <source>
        <strain evidence="3 4">SY3-13</strain>
    </source>
</reference>
<comment type="caution">
    <text evidence="3">The sequence shown here is derived from an EMBL/GenBank/DDBJ whole genome shotgun (WGS) entry which is preliminary data.</text>
</comment>
<protein>
    <submittedName>
        <fullName evidence="3">Glycerophosphodiester phosphodiesterase</fullName>
    </submittedName>
</protein>
<dbReference type="PROSITE" id="PS51704">
    <property type="entry name" value="GP_PDE"/>
    <property type="match status" value="1"/>
</dbReference>
<feature type="domain" description="GP-PDE" evidence="2">
    <location>
        <begin position="9"/>
        <end position="234"/>
    </location>
</feature>
<proteinExistence type="predicted"/>
<dbReference type="SUPFAM" id="SSF51695">
    <property type="entry name" value="PLC-like phosphodiesterases"/>
    <property type="match status" value="1"/>
</dbReference>
<dbReference type="Pfam" id="PF03009">
    <property type="entry name" value="GDPD"/>
    <property type="match status" value="1"/>
</dbReference>
<dbReference type="PANTHER" id="PTHR46211">
    <property type="entry name" value="GLYCEROPHOSPHORYL DIESTER PHOSPHODIESTERASE"/>
    <property type="match status" value="1"/>
</dbReference>